<name>A0A284SD56_ARMOS</name>
<dbReference type="OMA" id="TEMRCES"/>
<evidence type="ECO:0000313" key="2">
    <source>
        <dbReference type="EMBL" id="SJL18913.1"/>
    </source>
</evidence>
<gene>
    <name evidence="2" type="ORF">ARMOST_22515</name>
</gene>
<dbReference type="OrthoDB" id="3250313at2759"/>
<reference evidence="3" key="1">
    <citation type="journal article" date="2017" name="Nat. Ecol. Evol.">
        <title>Genome expansion and lineage-specific genetic innovations in the forest pathogenic fungi Armillaria.</title>
        <authorList>
            <person name="Sipos G."/>
            <person name="Prasanna A.N."/>
            <person name="Walter M.C."/>
            <person name="O'Connor E."/>
            <person name="Balint B."/>
            <person name="Krizsan K."/>
            <person name="Kiss B."/>
            <person name="Hess J."/>
            <person name="Varga T."/>
            <person name="Slot J."/>
            <person name="Riley R."/>
            <person name="Boka B."/>
            <person name="Rigling D."/>
            <person name="Barry K."/>
            <person name="Lee J."/>
            <person name="Mihaltcheva S."/>
            <person name="LaButti K."/>
            <person name="Lipzen A."/>
            <person name="Waldron R."/>
            <person name="Moloney N.M."/>
            <person name="Sperisen C."/>
            <person name="Kredics L."/>
            <person name="Vagvoelgyi C."/>
            <person name="Patrignani A."/>
            <person name="Fitzpatrick D."/>
            <person name="Nagy I."/>
            <person name="Doyle S."/>
            <person name="Anderson J.B."/>
            <person name="Grigoriev I.V."/>
            <person name="Gueldener U."/>
            <person name="Muensterkoetter M."/>
            <person name="Nagy L.G."/>
        </authorList>
    </citation>
    <scope>NUCLEOTIDE SEQUENCE [LARGE SCALE GENOMIC DNA]</scope>
    <source>
        <strain evidence="3">C18/9</strain>
    </source>
</reference>
<keyword evidence="3" id="KW-1185">Reference proteome</keyword>
<feature type="region of interest" description="Disordered" evidence="1">
    <location>
        <begin position="570"/>
        <end position="621"/>
    </location>
</feature>
<feature type="region of interest" description="Disordered" evidence="1">
    <location>
        <begin position="337"/>
        <end position="426"/>
    </location>
</feature>
<evidence type="ECO:0000313" key="3">
    <source>
        <dbReference type="Proteomes" id="UP000219338"/>
    </source>
</evidence>
<sequence length="811" mass="89863">MEAEAESNVVTSEQMPATVEALVLPPNGKGWLSGPQRKFVEENYLQQFCKLRLEDPTKLKDYAKTASNGLITRFGWRRPFNIRPMFPLDLDVQLSPEDALLKAATVARLYPSMLSWLGRNATKIEAPTVKQTWRTKDDPTSLLLNRLLGIGETSVKGRLPFQAWASSLPKDSELVREFTSQRECKGLNQRERMGLYASFFAKAFTVLPIEEQALWKDRVEQEKAETREQRETATAKLGVLLPPTDALQLMDRLPKILGPVCESFAAMASVAVCVIFGGPDPREGGKSAVKSFSYGETKASIPEKFSGNQARFDRCMLAFSEFVAECFDEDDEAARALPFPDEPEMHEEPSRNRRVAYMEIDPKARSTNEVVGSEPRGSKKSSKTGEVDDTDTVGESRPKKQRKRRKGDGPTFATNDRGKKTTKIGPKTTMEPRAALHQITNSLAAVMGGDAQSKVPNPAVSPMAIDPVPSSTVALVTTHSGQGAVVESTDDASIDPVLRNMVDPVPPVSQPTSLTEMRCESVVGEPPAEELSPPLGAAADGSWLFTGIPITGPNDTPDPFAAPHLLLQHPMMPPPMRPPHLPPLRSPSPTLPDQPSPPNRPRTLPAPEDIGGEKVPSSSDRVPADETFVDAALFDASKWKAWFVEARGYLDQFELGHEWTLAMVSFTLWEGKHGFTEAGRSLPTLNLRPKQVGWWSQRRRLPVPDLGRTDILTFEKRWWSWWRALQPSWREVGDGEGPLLDVDRVLVGYEWDMLDCPGKNGMYSVLACLAWWKRGIDGLSGNKVRLTSDWNAAMEDVNWVLTHLVHPLPPS</sequence>
<dbReference type="STRING" id="47428.A0A284SD56"/>
<dbReference type="AlphaFoldDB" id="A0A284SD56"/>
<protein>
    <submittedName>
        <fullName evidence="2">Uncharacterized protein</fullName>
    </submittedName>
</protein>
<evidence type="ECO:0000256" key="1">
    <source>
        <dbReference type="SAM" id="MobiDB-lite"/>
    </source>
</evidence>
<accession>A0A284SD56</accession>
<proteinExistence type="predicted"/>
<organism evidence="2 3">
    <name type="scientific">Armillaria ostoyae</name>
    <name type="common">Armillaria root rot fungus</name>
    <dbReference type="NCBI Taxonomy" id="47428"/>
    <lineage>
        <taxon>Eukaryota</taxon>
        <taxon>Fungi</taxon>
        <taxon>Dikarya</taxon>
        <taxon>Basidiomycota</taxon>
        <taxon>Agaricomycotina</taxon>
        <taxon>Agaricomycetes</taxon>
        <taxon>Agaricomycetidae</taxon>
        <taxon>Agaricales</taxon>
        <taxon>Marasmiineae</taxon>
        <taxon>Physalacriaceae</taxon>
        <taxon>Armillaria</taxon>
    </lineage>
</organism>
<dbReference type="Proteomes" id="UP000219338">
    <property type="component" value="Unassembled WGS sequence"/>
</dbReference>
<dbReference type="EMBL" id="FUEG01000075">
    <property type="protein sequence ID" value="SJL18913.1"/>
    <property type="molecule type" value="Genomic_DNA"/>
</dbReference>
<feature type="compositionally biased region" description="Pro residues" evidence="1">
    <location>
        <begin position="571"/>
        <end position="600"/>
    </location>
</feature>